<dbReference type="NCBIfam" id="NF010738">
    <property type="entry name" value="PRK14140.1"/>
    <property type="match status" value="1"/>
</dbReference>
<evidence type="ECO:0000256" key="2">
    <source>
        <dbReference type="ARBA" id="ARBA00023186"/>
    </source>
</evidence>
<sequence>MEEKQQEVKDEIVDTQKVEETTECSEKATADVETAVVEEKDKRIEELQTRNLRLQADFDNFRRRTVKEQAELASFVTVNVVKKFLEVLDSFDRAEDSIQKADNVESLKVGIDMIKRQLTQTLTDLAVEEIPAAGEKFDPVVHEAVMRGVNSELEDGMIETVFEKGYKINDKVIRHSKVKVVNND</sequence>
<dbReference type="GO" id="GO:0000774">
    <property type="term" value="F:adenyl-nucleotide exchange factor activity"/>
    <property type="evidence" value="ECO:0007669"/>
    <property type="project" value="InterPro"/>
</dbReference>
<keyword evidence="3 4" id="KW-0346">Stress response</keyword>
<dbReference type="Gene3D" id="3.90.20.20">
    <property type="match status" value="1"/>
</dbReference>
<dbReference type="InterPro" id="IPR013805">
    <property type="entry name" value="GrpE_CC"/>
</dbReference>
<reference evidence="8" key="2">
    <citation type="journal article" date="2021" name="PeerJ">
        <title>Extensive microbial diversity within the chicken gut microbiome revealed by metagenomics and culture.</title>
        <authorList>
            <person name="Gilroy R."/>
            <person name="Ravi A."/>
            <person name="Getino M."/>
            <person name="Pursley I."/>
            <person name="Horton D.L."/>
            <person name="Alikhan N.F."/>
            <person name="Baker D."/>
            <person name="Gharbi K."/>
            <person name="Hall N."/>
            <person name="Watson M."/>
            <person name="Adriaenssens E.M."/>
            <person name="Foster-Nyarko E."/>
            <person name="Jarju S."/>
            <person name="Secka A."/>
            <person name="Antonio M."/>
            <person name="Oren A."/>
            <person name="Chaudhuri R.R."/>
            <person name="La Ragione R."/>
            <person name="Hildebrand F."/>
            <person name="Pallen M.J."/>
        </authorList>
    </citation>
    <scope>NUCLEOTIDE SEQUENCE</scope>
    <source>
        <strain evidence="8">CHK160-1198</strain>
    </source>
</reference>
<evidence type="ECO:0000256" key="5">
    <source>
        <dbReference type="RuleBase" id="RU004478"/>
    </source>
</evidence>
<reference evidence="8" key="1">
    <citation type="submission" date="2020-10" db="EMBL/GenBank/DDBJ databases">
        <authorList>
            <person name="Gilroy R."/>
        </authorList>
    </citation>
    <scope>NUCLEOTIDE SEQUENCE</scope>
    <source>
        <strain evidence="8">CHK160-1198</strain>
    </source>
</reference>
<dbReference type="EMBL" id="DVNI01000003">
    <property type="protein sequence ID" value="HIU63475.1"/>
    <property type="molecule type" value="Genomic_DNA"/>
</dbReference>
<dbReference type="Gene3D" id="2.30.22.10">
    <property type="entry name" value="Head domain of nucleotide exchange factor GrpE"/>
    <property type="match status" value="1"/>
</dbReference>
<dbReference type="Pfam" id="PF01025">
    <property type="entry name" value="GrpE"/>
    <property type="match status" value="1"/>
</dbReference>
<evidence type="ECO:0000256" key="4">
    <source>
        <dbReference type="RuleBase" id="RU000639"/>
    </source>
</evidence>
<dbReference type="GO" id="GO:0006457">
    <property type="term" value="P:protein folding"/>
    <property type="evidence" value="ECO:0007669"/>
    <property type="project" value="InterPro"/>
</dbReference>
<evidence type="ECO:0000256" key="6">
    <source>
        <dbReference type="SAM" id="Coils"/>
    </source>
</evidence>
<dbReference type="Proteomes" id="UP000824099">
    <property type="component" value="Unassembled WGS sequence"/>
</dbReference>
<name>A0A9D1MMY5_9FIRM</name>
<organism evidence="8 9">
    <name type="scientific">Candidatus Avacidaminococcus intestinavium</name>
    <dbReference type="NCBI Taxonomy" id="2840684"/>
    <lineage>
        <taxon>Bacteria</taxon>
        <taxon>Bacillati</taxon>
        <taxon>Bacillota</taxon>
        <taxon>Negativicutes</taxon>
        <taxon>Acidaminococcales</taxon>
        <taxon>Acidaminococcaceae</taxon>
        <taxon>Acidaminococcaceae incertae sedis</taxon>
        <taxon>Candidatus Avacidaminococcus</taxon>
    </lineage>
</organism>
<evidence type="ECO:0000313" key="8">
    <source>
        <dbReference type="EMBL" id="HIU63475.1"/>
    </source>
</evidence>
<evidence type="ECO:0000313" key="9">
    <source>
        <dbReference type="Proteomes" id="UP000824099"/>
    </source>
</evidence>
<dbReference type="PRINTS" id="PR00773">
    <property type="entry name" value="GRPEPROTEIN"/>
</dbReference>
<feature type="region of interest" description="Disordered" evidence="7">
    <location>
        <begin position="1"/>
        <end position="25"/>
    </location>
</feature>
<dbReference type="GO" id="GO:0051082">
    <property type="term" value="F:unfolded protein binding"/>
    <property type="evidence" value="ECO:0007669"/>
    <property type="project" value="TreeGrafter"/>
</dbReference>
<keyword evidence="3" id="KW-0963">Cytoplasm</keyword>
<keyword evidence="6" id="KW-0175">Coiled coil</keyword>
<dbReference type="HAMAP" id="MF_01151">
    <property type="entry name" value="GrpE"/>
    <property type="match status" value="1"/>
</dbReference>
<feature type="coiled-coil region" evidence="6">
    <location>
        <begin position="37"/>
        <end position="64"/>
    </location>
</feature>
<comment type="function">
    <text evidence="3 4">Participates actively in the response to hyperosmotic and heat shock by preventing the aggregation of stress-denatured proteins, in association with DnaK and GrpE. It is the nucleotide exchange factor for DnaK and may function as a thermosensor. Unfolded proteins bind initially to DnaJ; upon interaction with the DnaJ-bound protein, DnaK hydrolyzes its bound ATP, resulting in the formation of a stable complex. GrpE releases ADP from DnaK; ATP binding to DnaK triggers the release of the substrate protein, thus completing the reaction cycle. Several rounds of ATP-dependent interactions between DnaJ, DnaK and GrpE are required for fully efficient folding.</text>
</comment>
<accession>A0A9D1MMY5</accession>
<dbReference type="AlphaFoldDB" id="A0A9D1MMY5"/>
<dbReference type="PANTHER" id="PTHR21237:SF23">
    <property type="entry name" value="GRPE PROTEIN HOMOLOG, MITOCHONDRIAL"/>
    <property type="match status" value="1"/>
</dbReference>
<dbReference type="GO" id="GO:0051087">
    <property type="term" value="F:protein-folding chaperone binding"/>
    <property type="evidence" value="ECO:0007669"/>
    <property type="project" value="InterPro"/>
</dbReference>
<comment type="caution">
    <text evidence="8">The sequence shown here is derived from an EMBL/GenBank/DDBJ whole genome shotgun (WGS) entry which is preliminary data.</text>
</comment>
<dbReference type="PANTHER" id="PTHR21237">
    <property type="entry name" value="GRPE PROTEIN"/>
    <property type="match status" value="1"/>
</dbReference>
<evidence type="ECO:0000256" key="1">
    <source>
        <dbReference type="ARBA" id="ARBA00009054"/>
    </source>
</evidence>
<comment type="similarity">
    <text evidence="1 3 5">Belongs to the GrpE family.</text>
</comment>
<dbReference type="InterPro" id="IPR000740">
    <property type="entry name" value="GrpE"/>
</dbReference>
<protein>
    <recommendedName>
        <fullName evidence="3 4">Protein GrpE</fullName>
    </recommendedName>
    <alternativeName>
        <fullName evidence="3">HSP-70 cofactor</fullName>
    </alternativeName>
</protein>
<dbReference type="PROSITE" id="PS01071">
    <property type="entry name" value="GRPE"/>
    <property type="match status" value="1"/>
</dbReference>
<dbReference type="SUPFAM" id="SSF51064">
    <property type="entry name" value="Head domain of nucleotide exchange factor GrpE"/>
    <property type="match status" value="1"/>
</dbReference>
<comment type="subunit">
    <text evidence="3">Homodimer.</text>
</comment>
<dbReference type="InterPro" id="IPR009012">
    <property type="entry name" value="GrpE_head"/>
</dbReference>
<dbReference type="SUPFAM" id="SSF58014">
    <property type="entry name" value="Coiled-coil domain of nucleotide exchange factor GrpE"/>
    <property type="match status" value="1"/>
</dbReference>
<evidence type="ECO:0000256" key="3">
    <source>
        <dbReference type="HAMAP-Rule" id="MF_01151"/>
    </source>
</evidence>
<evidence type="ECO:0000256" key="7">
    <source>
        <dbReference type="SAM" id="MobiDB-lite"/>
    </source>
</evidence>
<dbReference type="GO" id="GO:0005737">
    <property type="term" value="C:cytoplasm"/>
    <property type="evidence" value="ECO:0007669"/>
    <property type="project" value="UniProtKB-SubCell"/>
</dbReference>
<dbReference type="CDD" id="cd00446">
    <property type="entry name" value="GrpE"/>
    <property type="match status" value="1"/>
</dbReference>
<comment type="subcellular location">
    <subcellularLocation>
        <location evidence="3">Cytoplasm</location>
    </subcellularLocation>
</comment>
<keyword evidence="2 3" id="KW-0143">Chaperone</keyword>
<dbReference type="GO" id="GO:0042803">
    <property type="term" value="F:protein homodimerization activity"/>
    <property type="evidence" value="ECO:0007669"/>
    <property type="project" value="InterPro"/>
</dbReference>
<proteinExistence type="inferred from homology"/>
<gene>
    <name evidence="3 8" type="primary">grpE</name>
    <name evidence="8" type="ORF">IAB06_00325</name>
</gene>